<reference evidence="2 3" key="1">
    <citation type="journal article" date="2016" name="Front. Microbiol.">
        <title>Genomic Resource of Rice Seed Associated Bacteria.</title>
        <authorList>
            <person name="Midha S."/>
            <person name="Bansal K."/>
            <person name="Sharma S."/>
            <person name="Kumar N."/>
            <person name="Patil P.P."/>
            <person name="Chaudhry V."/>
            <person name="Patil P.B."/>
        </authorList>
    </citation>
    <scope>NUCLEOTIDE SEQUENCE [LARGE SCALE GENOMIC DNA]</scope>
    <source>
        <strain evidence="2 3">NS331</strain>
    </source>
</reference>
<protein>
    <recommendedName>
        <fullName evidence="4">ImpA N-terminal domain-containing protein</fullName>
    </recommendedName>
</protein>
<dbReference type="AlphaFoldDB" id="A0A147GSF2"/>
<dbReference type="EMBL" id="LDSL01000080">
    <property type="protein sequence ID" value="KTT20560.1"/>
    <property type="molecule type" value="Genomic_DNA"/>
</dbReference>
<dbReference type="PANTHER" id="PTHR37951">
    <property type="entry name" value="CYTOPLASMIC PROTEIN-RELATED"/>
    <property type="match status" value="1"/>
</dbReference>
<feature type="compositionally biased region" description="Low complexity" evidence="1">
    <location>
        <begin position="266"/>
        <end position="284"/>
    </location>
</feature>
<dbReference type="InterPro" id="IPR017740">
    <property type="entry name" value="TssA-like"/>
</dbReference>
<dbReference type="RefSeq" id="WP_153012844.1">
    <property type="nucleotide sequence ID" value="NZ_LDSL01000080.1"/>
</dbReference>
<proteinExistence type="predicted"/>
<accession>A0A147GSF2</accession>
<dbReference type="OrthoDB" id="9771118at2"/>
<evidence type="ECO:0000313" key="3">
    <source>
        <dbReference type="Proteomes" id="UP000072741"/>
    </source>
</evidence>
<evidence type="ECO:0000313" key="2">
    <source>
        <dbReference type="EMBL" id="KTT20560.1"/>
    </source>
</evidence>
<name>A0A147GSF2_9BURK</name>
<feature type="region of interest" description="Disordered" evidence="1">
    <location>
        <begin position="266"/>
        <end position="285"/>
    </location>
</feature>
<dbReference type="PANTHER" id="PTHR37951:SF1">
    <property type="entry name" value="TYPE VI SECRETION SYSTEM COMPONENT TSSA1"/>
    <property type="match status" value="1"/>
</dbReference>
<evidence type="ECO:0008006" key="4">
    <source>
        <dbReference type="Google" id="ProtNLM"/>
    </source>
</evidence>
<organism evidence="2 3">
    <name type="scientific">Pseudacidovorax intermedius</name>
    <dbReference type="NCBI Taxonomy" id="433924"/>
    <lineage>
        <taxon>Bacteria</taxon>
        <taxon>Pseudomonadati</taxon>
        <taxon>Pseudomonadota</taxon>
        <taxon>Betaproteobacteria</taxon>
        <taxon>Burkholderiales</taxon>
        <taxon>Comamonadaceae</taxon>
        <taxon>Pseudacidovorax</taxon>
    </lineage>
</organism>
<keyword evidence="3" id="KW-1185">Reference proteome</keyword>
<sequence length="360" mass="37753">MGHTDLQAPSLAICAALEQDMRFGRLQIEASDPVHEDLLAGARSGQDARAHWDAIAAQARLLAQAHADVRLHVLLYRAELAQRGLLPAAQRLAALGRAAAATEPAAADDTAREAAAAALAYFFSEAHLRELQASRFEADAPAVRTVLALQAAPAPATAAERGKARAAAPGSAAASAEASRTDVATWLAQQRDLLPRLKGMREALRALARSHGHCATLRAMLRKERVGAWLGRLDAALLALGAVAQPDPVIGLVGRVGADGAAAHGTDTQTTAAATSPGPGAPQAVGTIVLDPEKMRRVDVVALIQIANRWFAQNEPGSPAPYFLARALALMNADFQEIVRNLMPEALPQFNKLAGLGDRS</sequence>
<evidence type="ECO:0000256" key="1">
    <source>
        <dbReference type="SAM" id="MobiDB-lite"/>
    </source>
</evidence>
<dbReference type="Proteomes" id="UP000072741">
    <property type="component" value="Unassembled WGS sequence"/>
</dbReference>
<gene>
    <name evidence="2" type="ORF">NS331_13685</name>
</gene>
<comment type="caution">
    <text evidence="2">The sequence shown here is derived from an EMBL/GenBank/DDBJ whole genome shotgun (WGS) entry which is preliminary data.</text>
</comment>